<reference evidence="1 2" key="1">
    <citation type="submission" date="2022-11" db="EMBL/GenBank/DDBJ databases">
        <title>The characterization of three novel Bacteroidetes species and genomic analysis of their roles in tidal elemental geochemical cycles.</title>
        <authorList>
            <person name="Ma K."/>
        </authorList>
    </citation>
    <scope>NUCLEOTIDE SEQUENCE [LARGE SCALE GENOMIC DNA]</scope>
    <source>
        <strain evidence="1 2">M17</strain>
    </source>
</reference>
<organism evidence="1 2">
    <name type="scientific">Mangrovivirga halotolerans</name>
    <dbReference type="NCBI Taxonomy" id="2993936"/>
    <lineage>
        <taxon>Bacteria</taxon>
        <taxon>Pseudomonadati</taxon>
        <taxon>Bacteroidota</taxon>
        <taxon>Cytophagia</taxon>
        <taxon>Cytophagales</taxon>
        <taxon>Mangrovivirgaceae</taxon>
        <taxon>Mangrovivirga</taxon>
    </lineage>
</organism>
<keyword evidence="2" id="KW-1185">Reference proteome</keyword>
<evidence type="ECO:0000313" key="1">
    <source>
        <dbReference type="EMBL" id="MCX2743785.1"/>
    </source>
</evidence>
<accession>A0ABT3RRH1</accession>
<comment type="caution">
    <text evidence="1">The sequence shown here is derived from an EMBL/GenBank/DDBJ whole genome shotgun (WGS) entry which is preliminary data.</text>
</comment>
<protein>
    <recommendedName>
        <fullName evidence="3">GLPGLI family protein</fullName>
    </recommendedName>
</protein>
<sequence length="197" mass="22834">MKIVLYIILSLLVGQQMVAQIDISKTLFDSATHKRIYQISISDYQQIELIEDVNGQYSGTLTSAVWKVNRKEERKKILQQKLTIPSKHVQEIMNIGSLNNIENLESCKDVKGCVIGLDGRSVFFTIKTSKLSREYWYWEPENDQYQDSSVVQIKNIRQILKGIRKYIDLKMIFDSFINELPFGKYSFGGVIITKRVN</sequence>
<dbReference type="Proteomes" id="UP001209885">
    <property type="component" value="Unassembled WGS sequence"/>
</dbReference>
<evidence type="ECO:0008006" key="3">
    <source>
        <dbReference type="Google" id="ProtNLM"/>
    </source>
</evidence>
<dbReference type="RefSeq" id="WP_266056196.1">
    <property type="nucleotide sequence ID" value="NZ_JAPFQN010000004.1"/>
</dbReference>
<proteinExistence type="predicted"/>
<dbReference type="EMBL" id="JAPFQN010000004">
    <property type="protein sequence ID" value="MCX2743785.1"/>
    <property type="molecule type" value="Genomic_DNA"/>
</dbReference>
<evidence type="ECO:0000313" key="2">
    <source>
        <dbReference type="Proteomes" id="UP001209885"/>
    </source>
</evidence>
<gene>
    <name evidence="1" type="ORF">OO013_07910</name>
</gene>
<name>A0ABT3RRH1_9BACT</name>